<dbReference type="Gene3D" id="3.30.70.270">
    <property type="match status" value="1"/>
</dbReference>
<dbReference type="InterPro" id="IPR043128">
    <property type="entry name" value="Rev_trsase/Diguanyl_cyclase"/>
</dbReference>
<dbReference type="Pfam" id="PF17917">
    <property type="entry name" value="RT_RNaseH"/>
    <property type="match status" value="1"/>
</dbReference>
<dbReference type="InterPro" id="IPR043502">
    <property type="entry name" value="DNA/RNA_pol_sf"/>
</dbReference>
<evidence type="ECO:0000313" key="9">
    <source>
        <dbReference type="Proteomes" id="UP000288805"/>
    </source>
</evidence>
<keyword evidence="5" id="KW-0378">Hydrolase</keyword>
<gene>
    <name evidence="8" type="primary">pol_57</name>
    <name evidence="8" type="ORF">CK203_106555</name>
</gene>
<dbReference type="GO" id="GO:0016787">
    <property type="term" value="F:hydrolase activity"/>
    <property type="evidence" value="ECO:0007669"/>
    <property type="project" value="UniProtKB-KW"/>
</dbReference>
<evidence type="ECO:0000256" key="5">
    <source>
        <dbReference type="ARBA" id="ARBA00022801"/>
    </source>
</evidence>
<protein>
    <submittedName>
        <fullName evidence="8">Retrovirus-related Pol polyprotein from transposon 17.6</fullName>
    </submittedName>
</protein>
<proteinExistence type="predicted"/>
<evidence type="ECO:0000313" key="8">
    <source>
        <dbReference type="EMBL" id="RVW39427.1"/>
    </source>
</evidence>
<name>A0A438DVC2_VITVI</name>
<comment type="caution">
    <text evidence="8">The sequence shown here is derived from an EMBL/GenBank/DDBJ whole genome shotgun (WGS) entry which is preliminary data.</text>
</comment>
<sequence>MKLNLTKCAFGVSARKFLGFMVTQRGIEVNPTQVKAILKTPAPNDKKELQRLTGRLPALRRFIACFTDKLRLFFLILRGASTFGRKNKCEQTFGAVKRYLTESSVLSSPRFDTRKEQRLVYYVNKAMVGAETRYSQVEQTALALKDAARKLCPYFQAHQVTVLTNQPLRVTLHKSDLSRQMLKMSH</sequence>
<dbReference type="GO" id="GO:0004519">
    <property type="term" value="F:endonuclease activity"/>
    <property type="evidence" value="ECO:0007669"/>
    <property type="project" value="UniProtKB-KW"/>
</dbReference>
<evidence type="ECO:0000256" key="4">
    <source>
        <dbReference type="ARBA" id="ARBA00022759"/>
    </source>
</evidence>
<dbReference type="Proteomes" id="UP000288805">
    <property type="component" value="Unassembled WGS sequence"/>
</dbReference>
<dbReference type="EMBL" id="QGNW01001483">
    <property type="protein sequence ID" value="RVW39427.1"/>
    <property type="molecule type" value="Genomic_DNA"/>
</dbReference>
<dbReference type="PANTHER" id="PTHR37984:SF5">
    <property type="entry name" value="PROTEIN NYNRIN-LIKE"/>
    <property type="match status" value="1"/>
</dbReference>
<keyword evidence="4" id="KW-0255">Endonuclease</keyword>
<dbReference type="InterPro" id="IPR050951">
    <property type="entry name" value="Retrovirus_Pol_polyprotein"/>
</dbReference>
<evidence type="ECO:0000256" key="6">
    <source>
        <dbReference type="ARBA" id="ARBA00022918"/>
    </source>
</evidence>
<organism evidence="8 9">
    <name type="scientific">Vitis vinifera</name>
    <name type="common">Grape</name>
    <dbReference type="NCBI Taxonomy" id="29760"/>
    <lineage>
        <taxon>Eukaryota</taxon>
        <taxon>Viridiplantae</taxon>
        <taxon>Streptophyta</taxon>
        <taxon>Embryophyta</taxon>
        <taxon>Tracheophyta</taxon>
        <taxon>Spermatophyta</taxon>
        <taxon>Magnoliopsida</taxon>
        <taxon>eudicotyledons</taxon>
        <taxon>Gunneridae</taxon>
        <taxon>Pentapetalae</taxon>
        <taxon>rosids</taxon>
        <taxon>Vitales</taxon>
        <taxon>Vitaceae</taxon>
        <taxon>Viteae</taxon>
        <taxon>Vitis</taxon>
    </lineage>
</organism>
<dbReference type="PANTHER" id="PTHR37984">
    <property type="entry name" value="PROTEIN CBG26694"/>
    <property type="match status" value="1"/>
</dbReference>
<dbReference type="SUPFAM" id="SSF56672">
    <property type="entry name" value="DNA/RNA polymerases"/>
    <property type="match status" value="1"/>
</dbReference>
<accession>A0A438DVC2</accession>
<feature type="domain" description="Reverse transcriptase RNase H-like" evidence="7">
    <location>
        <begin position="113"/>
        <end position="181"/>
    </location>
</feature>
<dbReference type="GO" id="GO:0003964">
    <property type="term" value="F:RNA-directed DNA polymerase activity"/>
    <property type="evidence" value="ECO:0007669"/>
    <property type="project" value="UniProtKB-KW"/>
</dbReference>
<evidence type="ECO:0000256" key="3">
    <source>
        <dbReference type="ARBA" id="ARBA00022722"/>
    </source>
</evidence>
<evidence type="ECO:0000256" key="1">
    <source>
        <dbReference type="ARBA" id="ARBA00022679"/>
    </source>
</evidence>
<evidence type="ECO:0000259" key="7">
    <source>
        <dbReference type="Pfam" id="PF17917"/>
    </source>
</evidence>
<keyword evidence="6" id="KW-0695">RNA-directed DNA polymerase</keyword>
<evidence type="ECO:0000256" key="2">
    <source>
        <dbReference type="ARBA" id="ARBA00022695"/>
    </source>
</evidence>
<dbReference type="InterPro" id="IPR041373">
    <property type="entry name" value="RT_RNaseH"/>
</dbReference>
<keyword evidence="3" id="KW-0540">Nuclease</keyword>
<keyword evidence="2" id="KW-0548">Nucleotidyltransferase</keyword>
<keyword evidence="1" id="KW-0808">Transferase</keyword>
<dbReference type="AlphaFoldDB" id="A0A438DVC2"/>
<reference evidence="8 9" key="1">
    <citation type="journal article" date="2018" name="PLoS Genet.">
        <title>Population sequencing reveals clonal diversity and ancestral inbreeding in the grapevine cultivar Chardonnay.</title>
        <authorList>
            <person name="Roach M.J."/>
            <person name="Johnson D.L."/>
            <person name="Bohlmann J."/>
            <person name="van Vuuren H.J."/>
            <person name="Jones S.J."/>
            <person name="Pretorius I.S."/>
            <person name="Schmidt S.A."/>
            <person name="Borneman A.R."/>
        </authorList>
    </citation>
    <scope>NUCLEOTIDE SEQUENCE [LARGE SCALE GENOMIC DNA]</scope>
    <source>
        <strain evidence="9">cv. Chardonnay</strain>
        <tissue evidence="8">Leaf</tissue>
    </source>
</reference>